<dbReference type="GO" id="GO:0003756">
    <property type="term" value="F:protein disulfide isomerase activity"/>
    <property type="evidence" value="ECO:0007669"/>
    <property type="project" value="UniProtKB-EC"/>
</dbReference>
<dbReference type="InterPro" id="IPR013766">
    <property type="entry name" value="Thioredoxin_domain"/>
</dbReference>
<feature type="domain" description="Thioredoxin" evidence="11">
    <location>
        <begin position="1"/>
        <end position="122"/>
    </location>
</feature>
<dbReference type="Proteomes" id="UP001172673">
    <property type="component" value="Unassembled WGS sequence"/>
</dbReference>
<proteinExistence type="inferred from homology"/>
<evidence type="ECO:0000256" key="6">
    <source>
        <dbReference type="ARBA" id="ARBA00022824"/>
    </source>
</evidence>
<keyword evidence="8" id="KW-0676">Redox-active center</keyword>
<dbReference type="PROSITE" id="PS51352">
    <property type="entry name" value="THIOREDOXIN_2"/>
    <property type="match status" value="1"/>
</dbReference>
<reference evidence="12" key="1">
    <citation type="submission" date="2022-10" db="EMBL/GenBank/DDBJ databases">
        <title>Culturing micro-colonial fungi from biological soil crusts in the Mojave desert and describing Neophaeococcomyces mojavensis, and introducing the new genera and species Taxawa tesnikishii.</title>
        <authorList>
            <person name="Kurbessoian T."/>
            <person name="Stajich J.E."/>
        </authorList>
    </citation>
    <scope>NUCLEOTIDE SEQUENCE</scope>
    <source>
        <strain evidence="12">TK_41</strain>
    </source>
</reference>
<keyword evidence="13" id="KW-1185">Reference proteome</keyword>
<comment type="subcellular location">
    <subcellularLocation>
        <location evidence="3">Endoplasmic reticulum lumen</location>
    </subcellularLocation>
</comment>
<evidence type="ECO:0000313" key="12">
    <source>
        <dbReference type="EMBL" id="KAJ9603980.1"/>
    </source>
</evidence>
<dbReference type="EC" id="5.3.4.1" evidence="5"/>
<dbReference type="SUPFAM" id="SSF52833">
    <property type="entry name" value="Thioredoxin-like"/>
    <property type="match status" value="3"/>
</dbReference>
<evidence type="ECO:0000256" key="9">
    <source>
        <dbReference type="ARBA" id="ARBA00039846"/>
    </source>
</evidence>
<comment type="similarity">
    <text evidence="4">Belongs to the protein disulfide isomerase family.</text>
</comment>
<accession>A0AA39CD69</accession>
<keyword evidence="7 12" id="KW-0413">Isomerase</keyword>
<keyword evidence="10" id="KW-0732">Signal</keyword>
<dbReference type="GO" id="GO:0034976">
    <property type="term" value="P:response to endoplasmic reticulum stress"/>
    <property type="evidence" value="ECO:0007669"/>
    <property type="project" value="TreeGrafter"/>
</dbReference>
<dbReference type="CDD" id="cd02961">
    <property type="entry name" value="PDI_a_family"/>
    <property type="match status" value="1"/>
</dbReference>
<evidence type="ECO:0000256" key="2">
    <source>
        <dbReference type="ARBA" id="ARBA00002692"/>
    </source>
</evidence>
<dbReference type="Gene3D" id="3.40.30.10">
    <property type="entry name" value="Glutaredoxin"/>
    <property type="match status" value="3"/>
</dbReference>
<dbReference type="Pfam" id="PF00085">
    <property type="entry name" value="Thioredoxin"/>
    <property type="match status" value="1"/>
</dbReference>
<dbReference type="InterPro" id="IPR036249">
    <property type="entry name" value="Thioredoxin-like_sf"/>
</dbReference>
<sequence>MLISACAVLGTLTTAVYGWQHSSSANFHSTVDSNDLTLAAFVVPWTVPCISLAAEWEAAKSQLPESSLITIDCSNETSFCAQQNVHSYPAIRLFRGGSEHSERYRGPRKTSAFVPFVKRASLPVVSTVDAHGLVNLLAIEGITFVAYLNEDDNVTRSHFTKVAGAFRDRFVFAITSDKDLAKRENIERFPSIVAYKTDIGDREVLHGKDTLKRSLIEEWVVEAGKPLINELTRQTEMSYLSVRPHPSSETIFKVRSIPTDTLLNILQSHKLLGYIFVSNDSQRASLRRELHPVAKTYKDYVNFVTIDSEEYGHMAVSLGLSGNHYPAFTVYSAWKDQVFPFSQAQPIKVEAVEAVEAFLLEILQDQRKPWDPRGGRHDEL</sequence>
<dbReference type="PANTHER" id="PTHR18929">
    <property type="entry name" value="PROTEIN DISULFIDE ISOMERASE"/>
    <property type="match status" value="1"/>
</dbReference>
<dbReference type="EMBL" id="JAPDRK010000020">
    <property type="protein sequence ID" value="KAJ9603980.1"/>
    <property type="molecule type" value="Genomic_DNA"/>
</dbReference>
<dbReference type="GO" id="GO:0005788">
    <property type="term" value="C:endoplasmic reticulum lumen"/>
    <property type="evidence" value="ECO:0007669"/>
    <property type="project" value="UniProtKB-SubCell"/>
</dbReference>
<gene>
    <name evidence="12" type="primary">PDI1_2</name>
    <name evidence="12" type="ORF">H2200_011502</name>
</gene>
<dbReference type="AlphaFoldDB" id="A0AA39CD69"/>
<evidence type="ECO:0000256" key="8">
    <source>
        <dbReference type="ARBA" id="ARBA00023284"/>
    </source>
</evidence>
<evidence type="ECO:0000256" key="7">
    <source>
        <dbReference type="ARBA" id="ARBA00023235"/>
    </source>
</evidence>
<protein>
    <recommendedName>
        <fullName evidence="9">Protein disulfide-isomerase</fullName>
        <ecNumber evidence="5">5.3.4.1</ecNumber>
    </recommendedName>
</protein>
<organism evidence="12 13">
    <name type="scientific">Cladophialophora chaetospira</name>
    <dbReference type="NCBI Taxonomy" id="386627"/>
    <lineage>
        <taxon>Eukaryota</taxon>
        <taxon>Fungi</taxon>
        <taxon>Dikarya</taxon>
        <taxon>Ascomycota</taxon>
        <taxon>Pezizomycotina</taxon>
        <taxon>Eurotiomycetes</taxon>
        <taxon>Chaetothyriomycetidae</taxon>
        <taxon>Chaetothyriales</taxon>
        <taxon>Herpotrichiellaceae</taxon>
        <taxon>Cladophialophora</taxon>
    </lineage>
</organism>
<name>A0AA39CD69_9EURO</name>
<dbReference type="GO" id="GO:0006457">
    <property type="term" value="P:protein folding"/>
    <property type="evidence" value="ECO:0007669"/>
    <property type="project" value="TreeGrafter"/>
</dbReference>
<dbReference type="CDD" id="cd02982">
    <property type="entry name" value="PDI_b'_family"/>
    <property type="match status" value="1"/>
</dbReference>
<comment type="catalytic activity">
    <reaction evidence="1">
        <text>Catalyzes the rearrangement of -S-S- bonds in proteins.</text>
        <dbReference type="EC" id="5.3.4.1"/>
    </reaction>
</comment>
<dbReference type="Pfam" id="PF13848">
    <property type="entry name" value="Thioredoxin_6"/>
    <property type="match status" value="2"/>
</dbReference>
<comment type="caution">
    <text evidence="12">The sequence shown here is derived from an EMBL/GenBank/DDBJ whole genome shotgun (WGS) entry which is preliminary data.</text>
</comment>
<keyword evidence="6" id="KW-0256">Endoplasmic reticulum</keyword>
<feature type="chain" id="PRO_5041289987" description="Protein disulfide-isomerase" evidence="10">
    <location>
        <begin position="19"/>
        <end position="380"/>
    </location>
</feature>
<feature type="signal peptide" evidence="10">
    <location>
        <begin position="1"/>
        <end position="18"/>
    </location>
</feature>
<evidence type="ECO:0000256" key="10">
    <source>
        <dbReference type="SAM" id="SignalP"/>
    </source>
</evidence>
<dbReference type="PANTHER" id="PTHR18929:SF132">
    <property type="entry name" value="PROTEIN DISULFIDE-ISOMERASE A3"/>
    <property type="match status" value="1"/>
</dbReference>
<evidence type="ECO:0000256" key="5">
    <source>
        <dbReference type="ARBA" id="ARBA00012723"/>
    </source>
</evidence>
<comment type="function">
    <text evidence="2">Participates in the folding of proteins containing disulfide bonds, may be involved in glycosylation, prolyl hydroxylation and triglyceride transfer.</text>
</comment>
<evidence type="ECO:0000256" key="4">
    <source>
        <dbReference type="ARBA" id="ARBA00006347"/>
    </source>
</evidence>
<evidence type="ECO:0000256" key="3">
    <source>
        <dbReference type="ARBA" id="ARBA00004319"/>
    </source>
</evidence>
<dbReference type="CDD" id="cd02981">
    <property type="entry name" value="PDI_b_family"/>
    <property type="match status" value="1"/>
</dbReference>
<evidence type="ECO:0000259" key="11">
    <source>
        <dbReference type="PROSITE" id="PS51352"/>
    </source>
</evidence>
<evidence type="ECO:0000313" key="13">
    <source>
        <dbReference type="Proteomes" id="UP001172673"/>
    </source>
</evidence>
<evidence type="ECO:0000256" key="1">
    <source>
        <dbReference type="ARBA" id="ARBA00001182"/>
    </source>
</evidence>